<dbReference type="AlphaFoldDB" id="A0A2N0PDB4"/>
<reference evidence="1 2" key="1">
    <citation type="submission" date="2016-04" db="EMBL/GenBank/DDBJ databases">
        <title>Genome analyses suggest a sexual origin of heterokaryosis in a supposedly ancient asexual fungus.</title>
        <authorList>
            <person name="Ropars J."/>
            <person name="Sedzielewska K."/>
            <person name="Noel J."/>
            <person name="Charron P."/>
            <person name="Farinelli L."/>
            <person name="Marton T."/>
            <person name="Kruger M."/>
            <person name="Pelin A."/>
            <person name="Brachmann A."/>
            <person name="Corradi N."/>
        </authorList>
    </citation>
    <scope>NUCLEOTIDE SEQUENCE [LARGE SCALE GENOMIC DNA]</scope>
    <source>
        <strain evidence="1 2">A5</strain>
    </source>
</reference>
<evidence type="ECO:0000313" key="2">
    <source>
        <dbReference type="Proteomes" id="UP000232722"/>
    </source>
</evidence>
<dbReference type="VEuPathDB" id="FungiDB:RhiirFUN_024208"/>
<comment type="caution">
    <text evidence="1">The sequence shown here is derived from an EMBL/GenBank/DDBJ whole genome shotgun (WGS) entry which is preliminary data.</text>
</comment>
<dbReference type="Proteomes" id="UP000232722">
    <property type="component" value="Unassembled WGS sequence"/>
</dbReference>
<evidence type="ECO:0000313" key="1">
    <source>
        <dbReference type="EMBL" id="PKC04811.1"/>
    </source>
</evidence>
<reference evidence="1 2" key="2">
    <citation type="submission" date="2017-09" db="EMBL/GenBank/DDBJ databases">
        <title>Extensive intraspecific genome diversity in a model arbuscular mycorrhizal fungus.</title>
        <authorList>
            <person name="Chen E.C."/>
            <person name="Morin E."/>
            <person name="Beaudet D."/>
            <person name="Noel J."/>
            <person name="Ndikumana S."/>
            <person name="Charron P."/>
            <person name="St-Onge C."/>
            <person name="Giorgi J."/>
            <person name="Grigoriev I.V."/>
            <person name="Roux C."/>
            <person name="Martin F.M."/>
            <person name="Corradi N."/>
        </authorList>
    </citation>
    <scope>NUCLEOTIDE SEQUENCE [LARGE SCALE GENOMIC DNA]</scope>
    <source>
        <strain evidence="1 2">A5</strain>
    </source>
</reference>
<dbReference type="EMBL" id="LLXJ01000953">
    <property type="protein sequence ID" value="PKC04811.1"/>
    <property type="molecule type" value="Genomic_DNA"/>
</dbReference>
<sequence>MVIYLKVRTGKCEFPASKKLSEIREMFKFVTYKEIKEELRNHSDEKIKEFYKDQGWFFAKIIFIKGKRFIYTYFADQNKLEEAVTNSLVTGHMEDGRLWQEQLKPLEGHIKEKEMIKDNVSQSVRKLCKMMDLRLGTINFSASNVNKDKQNAIKTGEVPVSEEDISLYNKRCNKKKLSRGSFSSNETDEEIGSENIPTIVAKKEKSAQREKWVLALLTDLCSIRAKLAHELAQAFQAEPSQAMIKLAWWLTSQLGRVRASYYAQLKKLEPVTDLAQKARAGSRVK</sequence>
<gene>
    <name evidence="1" type="ORF">RhiirA5_502511</name>
</gene>
<accession>A0A2N0PDB4</accession>
<name>A0A2N0PDB4_9GLOM</name>
<protein>
    <submittedName>
        <fullName evidence="1">Uncharacterized protein</fullName>
    </submittedName>
</protein>
<dbReference type="VEuPathDB" id="FungiDB:RhiirA1_477912"/>
<organism evidence="1 2">
    <name type="scientific">Rhizophagus irregularis</name>
    <dbReference type="NCBI Taxonomy" id="588596"/>
    <lineage>
        <taxon>Eukaryota</taxon>
        <taxon>Fungi</taxon>
        <taxon>Fungi incertae sedis</taxon>
        <taxon>Mucoromycota</taxon>
        <taxon>Glomeromycotina</taxon>
        <taxon>Glomeromycetes</taxon>
        <taxon>Glomerales</taxon>
        <taxon>Glomeraceae</taxon>
        <taxon>Rhizophagus</taxon>
    </lineage>
</organism>
<proteinExistence type="predicted"/>